<dbReference type="Pfam" id="PF01207">
    <property type="entry name" value="Dus"/>
    <property type="match status" value="1"/>
</dbReference>
<keyword evidence="2" id="KW-0285">Flavoprotein</keyword>
<evidence type="ECO:0000256" key="6">
    <source>
        <dbReference type="ARBA" id="ARBA00023002"/>
    </source>
</evidence>
<proteinExistence type="predicted"/>
<reference evidence="11" key="1">
    <citation type="submission" date="2016-10" db="EMBL/GenBank/DDBJ databases">
        <authorList>
            <person name="Varghese N."/>
        </authorList>
    </citation>
    <scope>NUCLEOTIDE SEQUENCE [LARGE SCALE GENOMIC DNA]</scope>
    <source>
        <strain evidence="11">DSM 20639</strain>
    </source>
</reference>
<evidence type="ECO:0000313" key="10">
    <source>
        <dbReference type="EMBL" id="SDD99360.1"/>
    </source>
</evidence>
<dbReference type="InterPro" id="IPR024036">
    <property type="entry name" value="tRNA-dHydroUridine_Synthase_C"/>
</dbReference>
<keyword evidence="4" id="KW-0819">tRNA processing</keyword>
<organism evidence="10 11">
    <name type="scientific">Actinobaculum suis</name>
    <dbReference type="NCBI Taxonomy" id="1657"/>
    <lineage>
        <taxon>Bacteria</taxon>
        <taxon>Bacillati</taxon>
        <taxon>Actinomycetota</taxon>
        <taxon>Actinomycetes</taxon>
        <taxon>Actinomycetales</taxon>
        <taxon>Actinomycetaceae</taxon>
        <taxon>Actinobaculum</taxon>
    </lineage>
</organism>
<comment type="cofactor">
    <cofactor evidence="1">
        <name>FMN</name>
        <dbReference type="ChEBI" id="CHEBI:58210"/>
    </cofactor>
</comment>
<feature type="domain" description="DUS-like FMN-binding" evidence="8">
    <location>
        <begin position="35"/>
        <end position="367"/>
    </location>
</feature>
<evidence type="ECO:0000256" key="5">
    <source>
        <dbReference type="ARBA" id="ARBA00022857"/>
    </source>
</evidence>
<gene>
    <name evidence="9" type="primary">dusB</name>
    <name evidence="9" type="ORF">R6G71_07385</name>
    <name evidence="10" type="ORF">SAMN05421878_10134</name>
</gene>
<dbReference type="NCBIfam" id="TIGR00737">
    <property type="entry name" value="nifR3_yhdG"/>
    <property type="match status" value="1"/>
</dbReference>
<dbReference type="CDD" id="cd02801">
    <property type="entry name" value="DUS_like_FMN"/>
    <property type="match status" value="1"/>
</dbReference>
<dbReference type="AlphaFoldDB" id="A0A1G6Z9T0"/>
<keyword evidence="3" id="KW-0288">FMN</keyword>
<reference evidence="9" key="3">
    <citation type="submission" date="2023-10" db="EMBL/GenBank/DDBJ databases">
        <title>Whole Genome based description of the genera Actinobaculum and Actinotignum reveals a complex phylogenetic relationship within the species included in the genus Actinotignum.</title>
        <authorList>
            <person name="Jensen C.S."/>
            <person name="Dargis R."/>
            <person name="Kemp M."/>
            <person name="Christensen J.J."/>
        </authorList>
    </citation>
    <scope>NUCLEOTIDE SEQUENCE</scope>
    <source>
        <strain evidence="9">Actinobaculum_suis_CCUG19206T</strain>
    </source>
</reference>
<dbReference type="InterPro" id="IPR013785">
    <property type="entry name" value="Aldolase_TIM"/>
</dbReference>
<evidence type="ECO:0000256" key="2">
    <source>
        <dbReference type="ARBA" id="ARBA00022630"/>
    </source>
</evidence>
<dbReference type="PANTHER" id="PTHR45846:SF1">
    <property type="entry name" value="TRNA-DIHYDROURIDINE(47) SYNTHASE [NAD(P)(+)]-LIKE"/>
    <property type="match status" value="1"/>
</dbReference>
<dbReference type="Gene3D" id="3.20.20.70">
    <property type="entry name" value="Aldolase class I"/>
    <property type="match status" value="1"/>
</dbReference>
<evidence type="ECO:0000256" key="4">
    <source>
        <dbReference type="ARBA" id="ARBA00022694"/>
    </source>
</evidence>
<dbReference type="GO" id="GO:0050660">
    <property type="term" value="F:flavin adenine dinucleotide binding"/>
    <property type="evidence" value="ECO:0007669"/>
    <property type="project" value="InterPro"/>
</dbReference>
<dbReference type="EMBL" id="FNAU01000001">
    <property type="protein sequence ID" value="SDD99360.1"/>
    <property type="molecule type" value="Genomic_DNA"/>
</dbReference>
<dbReference type="PROSITE" id="PS01136">
    <property type="entry name" value="UPF0034"/>
    <property type="match status" value="1"/>
</dbReference>
<feature type="compositionally biased region" description="Basic and acidic residues" evidence="7">
    <location>
        <begin position="385"/>
        <end position="394"/>
    </location>
</feature>
<dbReference type="PANTHER" id="PTHR45846">
    <property type="entry name" value="TRNA-DIHYDROURIDINE(47) SYNTHASE [NAD(P)(+)]-LIKE"/>
    <property type="match status" value="1"/>
</dbReference>
<keyword evidence="11" id="KW-1185">Reference proteome</keyword>
<evidence type="ECO:0000313" key="9">
    <source>
        <dbReference type="EMBL" id="MDY5153859.1"/>
    </source>
</evidence>
<protein>
    <submittedName>
        <fullName evidence="10">Putative TIM-barrel protein, nifR3 family</fullName>
    </submittedName>
    <submittedName>
        <fullName evidence="9">tRNA dihydrouridine synthase DusB</fullName>
        <ecNumber evidence="9">1.3.1.-</ecNumber>
    </submittedName>
</protein>
<dbReference type="EC" id="1.3.1.-" evidence="9"/>
<keyword evidence="6 9" id="KW-0560">Oxidoreductase</keyword>
<evidence type="ECO:0000256" key="7">
    <source>
        <dbReference type="SAM" id="MobiDB-lite"/>
    </source>
</evidence>
<dbReference type="Gene3D" id="1.10.1200.80">
    <property type="entry name" value="Putative flavin oxidoreducatase, domain 2"/>
    <property type="match status" value="1"/>
</dbReference>
<dbReference type="InterPro" id="IPR018517">
    <property type="entry name" value="tRNA_hU_synthase_CS"/>
</dbReference>
<evidence type="ECO:0000259" key="8">
    <source>
        <dbReference type="Pfam" id="PF01207"/>
    </source>
</evidence>
<name>A0A1G6Z9T0_9ACTO</name>
<dbReference type="Proteomes" id="UP000182744">
    <property type="component" value="Unassembled WGS sequence"/>
</dbReference>
<feature type="region of interest" description="Disordered" evidence="7">
    <location>
        <begin position="1"/>
        <end position="23"/>
    </location>
</feature>
<reference evidence="10" key="2">
    <citation type="submission" date="2016-10" db="EMBL/GenBank/DDBJ databases">
        <authorList>
            <person name="de Groot N.N."/>
        </authorList>
    </citation>
    <scope>NUCLEOTIDE SEQUENCE [LARGE SCALE GENOMIC DNA]</scope>
    <source>
        <strain evidence="10">DSM 20639</strain>
    </source>
</reference>
<evidence type="ECO:0000313" key="11">
    <source>
        <dbReference type="Proteomes" id="UP000182744"/>
    </source>
</evidence>
<accession>A0A1G6Z9T0</accession>
<dbReference type="RefSeq" id="WP_083329947.1">
    <property type="nucleotide sequence ID" value="NZ_FNAU01000001.1"/>
</dbReference>
<dbReference type="InterPro" id="IPR035587">
    <property type="entry name" value="DUS-like_FMN-bd"/>
</dbReference>
<sequence length="428" mass="45995">MSEENTDRQATAVPTPGGKHELQIGDITVGTPLVLAPMAGVTNPPFRQLVREEAEAGARAAGYDPAAQLAKRNATPGTFAPAGLFVCEMITSRALVERREVSLRMIAPDPGDPVRSIQIYGVSPKMTGRAVHMLVSENRVDHIDLNFGCPMPKVTRKGGGAALPWKTDLLRQVLEESVRAAREASQDRDFTIPVTAKFRIGVDSQHETFRDLVHIAEDAGISALTMHARTCTQRYSADAQWDRLAELAAMTELPVIGNGDIFEAADALAMMEQTGVAGVAVARGAQGRPWLFYDIAAALHGSPARKRPGLAEVAAQIMRHAKLAVRHFGNEEQAMRHMRGHMANYMHGYSVGGPARHALSLVSSLADLENIFATLDLSQPFPDAAEGRRGRGGTEKPAALPEGWLDSRELSPAQAAKIASGEIEVAEA</sequence>
<keyword evidence="5" id="KW-0521">NADP</keyword>
<dbReference type="SUPFAM" id="SSF51395">
    <property type="entry name" value="FMN-linked oxidoreductases"/>
    <property type="match status" value="1"/>
</dbReference>
<dbReference type="InterPro" id="IPR004652">
    <property type="entry name" value="DusB-like"/>
</dbReference>
<evidence type="ECO:0000256" key="3">
    <source>
        <dbReference type="ARBA" id="ARBA00022643"/>
    </source>
</evidence>
<evidence type="ECO:0000256" key="1">
    <source>
        <dbReference type="ARBA" id="ARBA00001917"/>
    </source>
</evidence>
<feature type="region of interest" description="Disordered" evidence="7">
    <location>
        <begin position="382"/>
        <end position="405"/>
    </location>
</feature>
<dbReference type="GO" id="GO:0003723">
    <property type="term" value="F:RNA binding"/>
    <property type="evidence" value="ECO:0007669"/>
    <property type="project" value="TreeGrafter"/>
</dbReference>
<dbReference type="EMBL" id="JAWNFU010000004">
    <property type="protein sequence ID" value="MDY5153859.1"/>
    <property type="molecule type" value="Genomic_DNA"/>
</dbReference>
<dbReference type="GO" id="GO:0017150">
    <property type="term" value="F:tRNA dihydrouridine synthase activity"/>
    <property type="evidence" value="ECO:0007669"/>
    <property type="project" value="InterPro"/>
</dbReference>
<dbReference type="Proteomes" id="UP001273799">
    <property type="component" value="Unassembled WGS sequence"/>
</dbReference>